<evidence type="ECO:0000313" key="7">
    <source>
        <dbReference type="EMBL" id="ETO91735.1"/>
    </source>
</evidence>
<protein>
    <submittedName>
        <fullName evidence="7">Dihydrodipicolinate synthetase family protein</fullName>
    </submittedName>
</protein>
<dbReference type="PRINTS" id="PR00146">
    <property type="entry name" value="DHPICSNTHASE"/>
</dbReference>
<dbReference type="AlphaFoldDB" id="W2V0X7"/>
<feature type="active site" description="Schiff-base intermediate with substrate" evidence="5">
    <location>
        <position position="160"/>
    </location>
</feature>
<gene>
    <name evidence="7" type="ORF">P857_907</name>
</gene>
<dbReference type="InterPro" id="IPR013785">
    <property type="entry name" value="Aldolase_TIM"/>
</dbReference>
<evidence type="ECO:0000256" key="5">
    <source>
        <dbReference type="PIRSR" id="PIRSR001365-1"/>
    </source>
</evidence>
<dbReference type="InterPro" id="IPR002220">
    <property type="entry name" value="DapA-like"/>
</dbReference>
<dbReference type="GO" id="GO:0008840">
    <property type="term" value="F:4-hydroxy-tetrahydrodipicolinate synthase activity"/>
    <property type="evidence" value="ECO:0007669"/>
    <property type="project" value="TreeGrafter"/>
</dbReference>
<name>W2V0X7_9RICK</name>
<keyword evidence="8" id="KW-1185">Reference proteome</keyword>
<dbReference type="PIRSF" id="PIRSF001365">
    <property type="entry name" value="DHDPS"/>
    <property type="match status" value="1"/>
</dbReference>
<accession>W2V0X7</accession>
<comment type="similarity">
    <text evidence="1 4">Belongs to the DapA family.</text>
</comment>
<evidence type="ECO:0000256" key="2">
    <source>
        <dbReference type="ARBA" id="ARBA00023239"/>
    </source>
</evidence>
<sequence>MRTVLYTALVTPFDSYGKIDYNSLDLLLSMQMNAIAGLVVAGSTGEGLSLSDAEYSEVVQYVYNYTRSKDVKIVATITAGNIRGIYHKIDLIRSCCDYYLVTAPYYSIPDQHSLLHFFTEVDKYTDKPWILYDHPKRTGVSITMSCMQRILNLQNIFAVKDCTSLSRESIRKNTKVLWFTGDDEKIIDNAFTGYDGCISVISNLVPKYVGKLLYYTSCHDITNAMGVHNNLLPLYRALSVAPNPVAIKYILSKNMGANFEYVRSPYVVDVYYKDRIDWEIQCFYRNLQDNKVNGFGISKEHNI</sequence>
<dbReference type="PANTHER" id="PTHR12128:SF66">
    <property type="entry name" value="4-HYDROXY-2-OXOGLUTARATE ALDOLASE, MITOCHONDRIAL"/>
    <property type="match status" value="1"/>
</dbReference>
<dbReference type="Gene3D" id="3.20.20.70">
    <property type="entry name" value="Aldolase class I"/>
    <property type="match status" value="1"/>
</dbReference>
<dbReference type="PANTHER" id="PTHR12128">
    <property type="entry name" value="DIHYDRODIPICOLINATE SYNTHASE"/>
    <property type="match status" value="1"/>
</dbReference>
<evidence type="ECO:0000256" key="6">
    <source>
        <dbReference type="PIRSR" id="PIRSR001365-2"/>
    </source>
</evidence>
<proteinExistence type="inferred from homology"/>
<dbReference type="EMBL" id="AXCJ01000001">
    <property type="protein sequence ID" value="ETO91735.1"/>
    <property type="molecule type" value="Genomic_DNA"/>
</dbReference>
<reference evidence="7 8" key="1">
    <citation type="journal article" date="2013" name="PLoS ONE">
        <title>Bacterial endosymbiosis in a chordate host: long-term co-evolution and conservation of secondary metabolism.</title>
        <authorList>
            <person name="Kwan J.C."/>
            <person name="Schmidt E.W."/>
        </authorList>
    </citation>
    <scope>NUCLEOTIDE SEQUENCE [LARGE SCALE GENOMIC DNA]</scope>
    <source>
        <strain evidence="8">L6</strain>
    </source>
</reference>
<evidence type="ECO:0000256" key="1">
    <source>
        <dbReference type="ARBA" id="ARBA00007592"/>
    </source>
</evidence>
<evidence type="ECO:0000256" key="4">
    <source>
        <dbReference type="PIRNR" id="PIRNR001365"/>
    </source>
</evidence>
<dbReference type="Pfam" id="PF00701">
    <property type="entry name" value="DHDPS"/>
    <property type="match status" value="1"/>
</dbReference>
<keyword evidence="3" id="KW-0704">Schiff base</keyword>
<organism evidence="7 8">
    <name type="scientific">Candidatus Xenolissoclinum pacificiensis L6</name>
    <dbReference type="NCBI Taxonomy" id="1401685"/>
    <lineage>
        <taxon>Bacteria</taxon>
        <taxon>Pseudomonadati</taxon>
        <taxon>Pseudomonadota</taxon>
        <taxon>Alphaproteobacteria</taxon>
        <taxon>Rickettsiales</taxon>
        <taxon>Anaplasmataceae</taxon>
        <taxon>Candidatus Xenolissoclinum</taxon>
    </lineage>
</organism>
<dbReference type="InterPro" id="IPR020624">
    <property type="entry name" value="Schiff_base-form_aldolases_CS"/>
</dbReference>
<feature type="active site" description="Proton donor/acceptor" evidence="5">
    <location>
        <position position="132"/>
    </location>
</feature>
<feature type="binding site" evidence="6">
    <location>
        <position position="44"/>
    </location>
    <ligand>
        <name>pyruvate</name>
        <dbReference type="ChEBI" id="CHEBI:15361"/>
    </ligand>
</feature>
<evidence type="ECO:0000313" key="8">
    <source>
        <dbReference type="Proteomes" id="UP000018951"/>
    </source>
</evidence>
<comment type="caution">
    <text evidence="7">The sequence shown here is derived from an EMBL/GenBank/DDBJ whole genome shotgun (WGS) entry which is preliminary data.</text>
</comment>
<evidence type="ECO:0000256" key="3">
    <source>
        <dbReference type="ARBA" id="ARBA00023270"/>
    </source>
</evidence>
<dbReference type="STRING" id="1401685.P857_907"/>
<dbReference type="SUPFAM" id="SSF51569">
    <property type="entry name" value="Aldolase"/>
    <property type="match status" value="1"/>
</dbReference>
<feature type="binding site" evidence="6">
    <location>
        <position position="198"/>
    </location>
    <ligand>
        <name>pyruvate</name>
        <dbReference type="ChEBI" id="CHEBI:15361"/>
    </ligand>
</feature>
<keyword evidence="2 4" id="KW-0456">Lyase</keyword>
<dbReference type="SMART" id="SM01130">
    <property type="entry name" value="DHDPS"/>
    <property type="match status" value="1"/>
</dbReference>
<dbReference type="PROSITE" id="PS00665">
    <property type="entry name" value="DHDPS_1"/>
    <property type="match status" value="1"/>
</dbReference>
<dbReference type="Proteomes" id="UP000018951">
    <property type="component" value="Unassembled WGS sequence"/>
</dbReference>